<dbReference type="OrthoDB" id="9812912at2"/>
<evidence type="ECO:0000313" key="4">
    <source>
        <dbReference type="Proteomes" id="UP000320390"/>
    </source>
</evidence>
<dbReference type="SMART" id="SM00228">
    <property type="entry name" value="PDZ"/>
    <property type="match status" value="1"/>
</dbReference>
<dbReference type="RefSeq" id="WP_145200434.1">
    <property type="nucleotide sequence ID" value="NZ_CP036434.1"/>
</dbReference>
<dbReference type="EMBL" id="CP036434">
    <property type="protein sequence ID" value="QDV08207.1"/>
    <property type="molecule type" value="Genomic_DNA"/>
</dbReference>
<dbReference type="Proteomes" id="UP000320390">
    <property type="component" value="Chromosome"/>
</dbReference>
<dbReference type="InterPro" id="IPR001478">
    <property type="entry name" value="PDZ"/>
</dbReference>
<name>A0A518EVU7_9BACT</name>
<dbReference type="SUPFAM" id="SSF50156">
    <property type="entry name" value="PDZ domain-like"/>
    <property type="match status" value="1"/>
</dbReference>
<dbReference type="SUPFAM" id="SSF49464">
    <property type="entry name" value="Carboxypeptidase regulatory domain-like"/>
    <property type="match status" value="1"/>
</dbReference>
<dbReference type="AlphaFoldDB" id="A0A518EVU7"/>
<feature type="region of interest" description="Disordered" evidence="1">
    <location>
        <begin position="38"/>
        <end position="93"/>
    </location>
</feature>
<keyword evidence="4" id="KW-1185">Reference proteome</keyword>
<dbReference type="InterPro" id="IPR036034">
    <property type="entry name" value="PDZ_sf"/>
</dbReference>
<protein>
    <recommendedName>
        <fullName evidence="2">PDZ domain-containing protein</fullName>
    </recommendedName>
</protein>
<evidence type="ECO:0000259" key="2">
    <source>
        <dbReference type="SMART" id="SM00228"/>
    </source>
</evidence>
<dbReference type="Gene3D" id="2.30.42.10">
    <property type="match status" value="1"/>
</dbReference>
<feature type="domain" description="PDZ" evidence="2">
    <location>
        <begin position="682"/>
        <end position="751"/>
    </location>
</feature>
<proteinExistence type="predicted"/>
<accession>A0A518EVU7</accession>
<organism evidence="3 4">
    <name type="scientific">Saltatorellus ferox</name>
    <dbReference type="NCBI Taxonomy" id="2528018"/>
    <lineage>
        <taxon>Bacteria</taxon>
        <taxon>Pseudomonadati</taxon>
        <taxon>Planctomycetota</taxon>
        <taxon>Planctomycetia</taxon>
        <taxon>Planctomycetia incertae sedis</taxon>
        <taxon>Saltatorellus</taxon>
    </lineage>
</organism>
<gene>
    <name evidence="3" type="ORF">Poly30_37430</name>
</gene>
<evidence type="ECO:0000313" key="3">
    <source>
        <dbReference type="EMBL" id="QDV08207.1"/>
    </source>
</evidence>
<feature type="compositionally biased region" description="Low complexity" evidence="1">
    <location>
        <begin position="449"/>
        <end position="459"/>
    </location>
</feature>
<reference evidence="3 4" key="1">
    <citation type="submission" date="2019-02" db="EMBL/GenBank/DDBJ databases">
        <title>Deep-cultivation of Planctomycetes and their phenomic and genomic characterization uncovers novel biology.</title>
        <authorList>
            <person name="Wiegand S."/>
            <person name="Jogler M."/>
            <person name="Boedeker C."/>
            <person name="Pinto D."/>
            <person name="Vollmers J."/>
            <person name="Rivas-Marin E."/>
            <person name="Kohn T."/>
            <person name="Peeters S.H."/>
            <person name="Heuer A."/>
            <person name="Rast P."/>
            <person name="Oberbeckmann S."/>
            <person name="Bunk B."/>
            <person name="Jeske O."/>
            <person name="Meyerdierks A."/>
            <person name="Storesund J.E."/>
            <person name="Kallscheuer N."/>
            <person name="Luecker S."/>
            <person name="Lage O.M."/>
            <person name="Pohl T."/>
            <person name="Merkel B.J."/>
            <person name="Hornburger P."/>
            <person name="Mueller R.-W."/>
            <person name="Bruemmer F."/>
            <person name="Labrenz M."/>
            <person name="Spormann A.M."/>
            <person name="Op den Camp H."/>
            <person name="Overmann J."/>
            <person name="Amann R."/>
            <person name="Jetten M.S.M."/>
            <person name="Mascher T."/>
            <person name="Medema M.H."/>
            <person name="Devos D.P."/>
            <person name="Kaster A.-K."/>
            <person name="Ovreas L."/>
            <person name="Rohde M."/>
            <person name="Galperin M.Y."/>
            <person name="Jogler C."/>
        </authorList>
    </citation>
    <scope>NUCLEOTIDE SEQUENCE [LARGE SCALE GENOMIC DNA]</scope>
    <source>
        <strain evidence="3 4">Poly30</strain>
    </source>
</reference>
<feature type="region of interest" description="Disordered" evidence="1">
    <location>
        <begin position="441"/>
        <end position="462"/>
    </location>
</feature>
<dbReference type="Pfam" id="PF13180">
    <property type="entry name" value="PDZ_2"/>
    <property type="match status" value="1"/>
</dbReference>
<dbReference type="InterPro" id="IPR008969">
    <property type="entry name" value="CarboxyPept-like_regulatory"/>
</dbReference>
<sequence length="783" mass="83407">MRHSSLAIVMLVLGLLLGAGGGYLLGLGGTASASERSESAPGVLLGPDSDSSSAVVPGNSEVDMGSVGALPVLAPRPSQGDDESGLTAAEASRASRAAASGLGRVAAAEPEDEPEGTAVITGTVVDELGVPLAGVTVVSYGTQSYYNAKLTAGTTENVGRGFPGIKALEEELGDYAENRVKSRKKTRLAVTDEAGAFTLDGLEEGTHPIQGFLEGHVFESVPAETGSVMQLISKRVGAFEFDVRLPDGTQPAEAIVMATDSDDRERAVGTWTPAEPTIRFTSTRIRCRVLSGEPAKVDWREVAAEFRSPLATLDLGVDGAGPHTLQLSQETQLRVQVIDESSILPRIDPWVSVRRLDVDGDEAKKLKRYRSGPFILTGLEPGLYEVTAGRGKSAPEATENVEVGAGLNETSITLGDVDPTRFLVVRCTAADGSPVTSIDFEYRADRKQGGSSSGDADASPKSPGVYWIDQAELGGSDLKLEELEMLSLTAKSAVMGQLTQEVDPGGGPIEFVFAQPGEVTVEVTGSLSGQLYVGLVPALKEDDDPNRWWQRRSKAVKTESDGTAQVGMVQPGNYEVELSKRTNEWNVTPAIATLSVTVKVGENRFSIHAPELTELVIHAPDMEVGAHFQLHRLGAEDRNPSYFGNDELDEDHRVQFEGLAPGRYMVNVWGETQAQMEITVPCGEVLFVADVVNGFEVTQVTDGKVADRAGLRKGDVILAVNEHQVDGNGFLNRFWVELSEGPSTIQVLRGGREIQIELEKLAPSANPWGAFGAYMTARALEGR</sequence>
<evidence type="ECO:0000256" key="1">
    <source>
        <dbReference type="SAM" id="MobiDB-lite"/>
    </source>
</evidence>